<dbReference type="Proteomes" id="UP001589608">
    <property type="component" value="Unassembled WGS sequence"/>
</dbReference>
<name>A0ABV5MDJ3_9ACTN</name>
<feature type="transmembrane region" description="Helical" evidence="1">
    <location>
        <begin position="83"/>
        <end position="107"/>
    </location>
</feature>
<organism evidence="2 3">
    <name type="scientific">Dactylosporangium vinaceum</name>
    <dbReference type="NCBI Taxonomy" id="53362"/>
    <lineage>
        <taxon>Bacteria</taxon>
        <taxon>Bacillati</taxon>
        <taxon>Actinomycetota</taxon>
        <taxon>Actinomycetes</taxon>
        <taxon>Micromonosporales</taxon>
        <taxon>Micromonosporaceae</taxon>
        <taxon>Dactylosporangium</taxon>
    </lineage>
</organism>
<keyword evidence="1" id="KW-1133">Transmembrane helix</keyword>
<protein>
    <recommendedName>
        <fullName evidence="4">DUF1648 domain-containing protein</fullName>
    </recommendedName>
</protein>
<evidence type="ECO:0000256" key="1">
    <source>
        <dbReference type="SAM" id="Phobius"/>
    </source>
</evidence>
<gene>
    <name evidence="2" type="ORF">ACFFTR_27855</name>
</gene>
<keyword evidence="3" id="KW-1185">Reference proteome</keyword>
<accession>A0ABV5MDJ3</accession>
<comment type="caution">
    <text evidence="2">The sequence shown here is derived from an EMBL/GenBank/DDBJ whole genome shotgun (WGS) entry which is preliminary data.</text>
</comment>
<sequence length="110" mass="11681">MSRLSGLWACIAGGAALVLLVLYLDPITDQRDCPNWGASGNASAYGDERWDYGVLLLCMLWMAAVLIEQFLPPARRSRSQAGGVWRTAAAGVVTVLVSCCGLAPIGLTCH</sequence>
<feature type="transmembrane region" description="Helical" evidence="1">
    <location>
        <begin position="52"/>
        <end position="71"/>
    </location>
</feature>
<dbReference type="RefSeq" id="WP_223104991.1">
    <property type="nucleotide sequence ID" value="NZ_CP061913.1"/>
</dbReference>
<keyword evidence="1" id="KW-0812">Transmembrane</keyword>
<evidence type="ECO:0000313" key="2">
    <source>
        <dbReference type="EMBL" id="MFB9446922.1"/>
    </source>
</evidence>
<proteinExistence type="predicted"/>
<evidence type="ECO:0000313" key="3">
    <source>
        <dbReference type="Proteomes" id="UP001589608"/>
    </source>
</evidence>
<evidence type="ECO:0008006" key="4">
    <source>
        <dbReference type="Google" id="ProtNLM"/>
    </source>
</evidence>
<reference evidence="2 3" key="1">
    <citation type="submission" date="2024-09" db="EMBL/GenBank/DDBJ databases">
        <authorList>
            <person name="Sun Q."/>
            <person name="Mori K."/>
        </authorList>
    </citation>
    <scope>NUCLEOTIDE SEQUENCE [LARGE SCALE GENOMIC DNA]</scope>
    <source>
        <strain evidence="2 3">JCM 3307</strain>
    </source>
</reference>
<keyword evidence="1" id="KW-0472">Membrane</keyword>
<dbReference type="EMBL" id="JBHMCA010000051">
    <property type="protein sequence ID" value="MFB9446922.1"/>
    <property type="molecule type" value="Genomic_DNA"/>
</dbReference>
<feature type="transmembrane region" description="Helical" evidence="1">
    <location>
        <begin position="7"/>
        <end position="24"/>
    </location>
</feature>